<evidence type="ECO:0000256" key="2">
    <source>
        <dbReference type="ARBA" id="ARBA00023015"/>
    </source>
</evidence>
<dbReference type="SUPFAM" id="SSF88659">
    <property type="entry name" value="Sigma3 and sigma4 domains of RNA polymerase sigma factors"/>
    <property type="match status" value="1"/>
</dbReference>
<keyword evidence="2" id="KW-0805">Transcription regulation</keyword>
<dbReference type="InterPro" id="IPR014284">
    <property type="entry name" value="RNA_pol_sigma-70_dom"/>
</dbReference>
<accession>A0ABY6CZK4</accession>
<dbReference type="InterPro" id="IPR013249">
    <property type="entry name" value="RNA_pol_sigma70_r4_t2"/>
</dbReference>
<dbReference type="Gene3D" id="1.10.1740.10">
    <property type="match status" value="1"/>
</dbReference>
<dbReference type="Gene3D" id="1.10.10.10">
    <property type="entry name" value="Winged helix-like DNA-binding domain superfamily/Winged helix DNA-binding domain"/>
    <property type="match status" value="1"/>
</dbReference>
<keyword evidence="4" id="KW-0804">Transcription</keyword>
<evidence type="ECO:0000259" key="6">
    <source>
        <dbReference type="Pfam" id="PF08281"/>
    </source>
</evidence>
<feature type="domain" description="RNA polymerase sigma factor 70 region 4 type 2" evidence="6">
    <location>
        <begin position="121"/>
        <end position="173"/>
    </location>
</feature>
<dbReference type="InterPro" id="IPR007627">
    <property type="entry name" value="RNA_pol_sigma70_r2"/>
</dbReference>
<dbReference type="NCBIfam" id="TIGR02937">
    <property type="entry name" value="sigma70-ECF"/>
    <property type="match status" value="1"/>
</dbReference>
<feature type="domain" description="RNA polymerase sigma-70 region 2" evidence="5">
    <location>
        <begin position="25"/>
        <end position="87"/>
    </location>
</feature>
<dbReference type="InterPro" id="IPR013325">
    <property type="entry name" value="RNA_pol_sigma_r2"/>
</dbReference>
<dbReference type="InterPro" id="IPR013324">
    <property type="entry name" value="RNA_pol_sigma_r3/r4-like"/>
</dbReference>
<dbReference type="InterPro" id="IPR039425">
    <property type="entry name" value="RNA_pol_sigma-70-like"/>
</dbReference>
<dbReference type="InterPro" id="IPR036388">
    <property type="entry name" value="WH-like_DNA-bd_sf"/>
</dbReference>
<evidence type="ECO:0000256" key="1">
    <source>
        <dbReference type="ARBA" id="ARBA00010641"/>
    </source>
</evidence>
<keyword evidence="3" id="KW-0731">Sigma factor</keyword>
<organism evidence="7 8">
    <name type="scientific">Reichenbachiella carrageenanivorans</name>
    <dbReference type="NCBI Taxonomy" id="2979869"/>
    <lineage>
        <taxon>Bacteria</taxon>
        <taxon>Pseudomonadati</taxon>
        <taxon>Bacteroidota</taxon>
        <taxon>Cytophagia</taxon>
        <taxon>Cytophagales</taxon>
        <taxon>Reichenbachiellaceae</taxon>
        <taxon>Reichenbachiella</taxon>
    </lineage>
</organism>
<dbReference type="Proteomes" id="UP001062165">
    <property type="component" value="Chromosome"/>
</dbReference>
<sequence length="196" mass="23159">MHISDEDELILRLSNHDRGAFEQIFKTYYSDLCKFCMKYVRDEQVAEEVVQEVFINIWERRASLTITTSIKSYLFTAIRNRSFNYLKLQLPKEQKKVDLDGIGFMEEDNREQELVMEELKEYVHSAIETLPNKCRIIFNLSRNAGMTYKEIAEELDISVKTVENQVGLALKKLREQLNPIWDKIMLLLLMDFSGYL</sequence>
<dbReference type="Pfam" id="PF08281">
    <property type="entry name" value="Sigma70_r4_2"/>
    <property type="match status" value="1"/>
</dbReference>
<dbReference type="SUPFAM" id="SSF88946">
    <property type="entry name" value="Sigma2 domain of RNA polymerase sigma factors"/>
    <property type="match status" value="1"/>
</dbReference>
<dbReference type="EMBL" id="CP106735">
    <property type="protein sequence ID" value="UXX79298.1"/>
    <property type="molecule type" value="Genomic_DNA"/>
</dbReference>
<protein>
    <submittedName>
        <fullName evidence="7">RNA polymerase sigma-70 factor</fullName>
    </submittedName>
</protein>
<evidence type="ECO:0000256" key="4">
    <source>
        <dbReference type="ARBA" id="ARBA00023163"/>
    </source>
</evidence>
<evidence type="ECO:0000313" key="8">
    <source>
        <dbReference type="Proteomes" id="UP001062165"/>
    </source>
</evidence>
<dbReference type="PANTHER" id="PTHR43133">
    <property type="entry name" value="RNA POLYMERASE ECF-TYPE SIGMA FACTO"/>
    <property type="match status" value="1"/>
</dbReference>
<dbReference type="InterPro" id="IPR014327">
    <property type="entry name" value="RNA_pol_sigma70_bacteroid"/>
</dbReference>
<dbReference type="PANTHER" id="PTHR43133:SF46">
    <property type="entry name" value="RNA POLYMERASE SIGMA-70 FACTOR ECF SUBFAMILY"/>
    <property type="match status" value="1"/>
</dbReference>
<evidence type="ECO:0000259" key="5">
    <source>
        <dbReference type="Pfam" id="PF04542"/>
    </source>
</evidence>
<dbReference type="PRINTS" id="PR00038">
    <property type="entry name" value="HTHLUXR"/>
</dbReference>
<proteinExistence type="inferred from homology"/>
<dbReference type="InterPro" id="IPR000792">
    <property type="entry name" value="Tscrpt_reg_LuxR_C"/>
</dbReference>
<reference evidence="7" key="1">
    <citation type="submission" date="2022-10" db="EMBL/GenBank/DDBJ databases">
        <title>Comparative genomics and taxonomic characterization of three novel marine species of genus Reichenbachiella exhibiting antioxidant and polysaccharide degradation activities.</title>
        <authorList>
            <person name="Muhammad N."/>
            <person name="Lee Y.-J."/>
            <person name="Ko J."/>
            <person name="Kim S.-G."/>
        </authorList>
    </citation>
    <scope>NUCLEOTIDE SEQUENCE</scope>
    <source>
        <strain evidence="7">Wsw4-B4</strain>
    </source>
</reference>
<evidence type="ECO:0000313" key="7">
    <source>
        <dbReference type="EMBL" id="UXX79298.1"/>
    </source>
</evidence>
<keyword evidence="8" id="KW-1185">Reference proteome</keyword>
<dbReference type="Pfam" id="PF04542">
    <property type="entry name" value="Sigma70_r2"/>
    <property type="match status" value="1"/>
</dbReference>
<evidence type="ECO:0000256" key="3">
    <source>
        <dbReference type="ARBA" id="ARBA00023082"/>
    </source>
</evidence>
<dbReference type="RefSeq" id="WP_263051041.1">
    <property type="nucleotide sequence ID" value="NZ_CP106735.1"/>
</dbReference>
<dbReference type="NCBIfam" id="TIGR02985">
    <property type="entry name" value="Sig70_bacteroi1"/>
    <property type="match status" value="1"/>
</dbReference>
<dbReference type="CDD" id="cd06171">
    <property type="entry name" value="Sigma70_r4"/>
    <property type="match status" value="1"/>
</dbReference>
<comment type="similarity">
    <text evidence="1">Belongs to the sigma-70 factor family. ECF subfamily.</text>
</comment>
<gene>
    <name evidence="7" type="ORF">N7E81_18250</name>
</gene>
<name>A0ABY6CZK4_9BACT</name>